<evidence type="ECO:0000313" key="1">
    <source>
        <dbReference type="EMBL" id="BDI06001.1"/>
    </source>
</evidence>
<reference evidence="1" key="1">
    <citation type="submission" date="2022-04" db="EMBL/GenBank/DDBJ databases">
        <title>Whole genome sequence of Sphaerotilus sp. FB-5.</title>
        <authorList>
            <person name="Takeda M."/>
            <person name="Narihara S."/>
            <person name="Akimoto M."/>
            <person name="Akimoto R."/>
            <person name="Nishiyashiki S."/>
            <person name="Murakami T."/>
        </authorList>
    </citation>
    <scope>NUCLEOTIDE SEQUENCE</scope>
    <source>
        <strain evidence="1">FB-5</strain>
    </source>
</reference>
<sequence>MTSQTVLRLGSSIRLTRPEIARFTEITGFEPEDVRTTGDLKAYVSRCKAYYWGTSRDTQFLHWLIDREWSNCMAQRSLSS</sequence>
<name>A0ABN6PLE6_9BURK</name>
<dbReference type="Proteomes" id="UP001057498">
    <property type="component" value="Chromosome"/>
</dbReference>
<organism evidence="1 2">
    <name type="scientific">Sphaerotilus microaerophilus</name>
    <dbReference type="NCBI Taxonomy" id="2914710"/>
    <lineage>
        <taxon>Bacteria</taxon>
        <taxon>Pseudomonadati</taxon>
        <taxon>Pseudomonadota</taxon>
        <taxon>Betaproteobacteria</taxon>
        <taxon>Burkholderiales</taxon>
        <taxon>Sphaerotilaceae</taxon>
        <taxon>Sphaerotilus</taxon>
    </lineage>
</organism>
<proteinExistence type="predicted"/>
<gene>
    <name evidence="1" type="ORF">CATMQ487_29710</name>
</gene>
<evidence type="ECO:0000313" key="2">
    <source>
        <dbReference type="Proteomes" id="UP001057498"/>
    </source>
</evidence>
<accession>A0ABN6PLE6</accession>
<dbReference type="EMBL" id="AP025730">
    <property type="protein sequence ID" value="BDI06001.1"/>
    <property type="molecule type" value="Genomic_DNA"/>
</dbReference>
<protein>
    <submittedName>
        <fullName evidence="1">Uncharacterized protein</fullName>
    </submittedName>
</protein>
<keyword evidence="2" id="KW-1185">Reference proteome</keyword>
<dbReference type="RefSeq" id="WP_251969324.1">
    <property type="nucleotide sequence ID" value="NZ_AP025730.1"/>
</dbReference>